<dbReference type="KEGG" id="alq:C7Y71_010970"/>
<dbReference type="Proteomes" id="UP000249375">
    <property type="component" value="Chromosome"/>
</dbReference>
<feature type="compositionally biased region" description="Polar residues" evidence="1">
    <location>
        <begin position="152"/>
        <end position="174"/>
    </location>
</feature>
<dbReference type="RefSeq" id="WP_111898837.1">
    <property type="nucleotide sequence ID" value="NZ_CP033459.1"/>
</dbReference>
<keyword evidence="5" id="KW-1185">Reference proteome</keyword>
<dbReference type="EMBL" id="CP033459">
    <property type="protein sequence ID" value="QFQ13486.1"/>
    <property type="molecule type" value="Genomic_DNA"/>
</dbReference>
<accession>A0A5P8E946</accession>
<evidence type="ECO:0000256" key="2">
    <source>
        <dbReference type="SAM" id="Phobius"/>
    </source>
</evidence>
<name>A0A5P8E946_9BACT</name>
<proteinExistence type="predicted"/>
<reference evidence="4 5" key="1">
    <citation type="submission" date="2018-11" db="EMBL/GenBank/DDBJ databases">
        <authorList>
            <person name="Na S.W."/>
            <person name="Baik M."/>
        </authorList>
    </citation>
    <scope>NUCLEOTIDE SEQUENCE [LARGE SCALE GENOMIC DNA]</scope>
    <source>
        <strain evidence="4 5">E39</strain>
    </source>
</reference>
<sequence length="295" mass="33199">MAIYRCTYCGHELETGDHFCPYCGSPSRLYKSSPEISTKHTNDNGIYNVIKAVTQGIIAIAAVVFIGFYLYNQWDSNKKSDESIAQEYNTNKPDQKTSNSPQKEVSHNQSDNNTNNNDYIIEKENVYVPPTTPAKRVGSQQIAPVNKPQKDPISNNGYNKKETVTPTPSVSPAINTGTPVSIKWGEETYSQTKYLQTSLRGKIGQYGIHLFLTTDKYNVEGWGYYDNHSDQNIRLRGYIEDDGRMILEEYEGKTEANTGRFTGSINSNGTYAGTFINKPSGKVYGFYFEKNNETM</sequence>
<keyword evidence="2" id="KW-0812">Transmembrane</keyword>
<feature type="transmembrane region" description="Helical" evidence="2">
    <location>
        <begin position="52"/>
        <end position="71"/>
    </location>
</feature>
<feature type="domain" description="Zinc-ribbon" evidence="3">
    <location>
        <begin position="6"/>
        <end position="26"/>
    </location>
</feature>
<feature type="compositionally biased region" description="Polar residues" evidence="1">
    <location>
        <begin position="89"/>
        <end position="111"/>
    </location>
</feature>
<gene>
    <name evidence="4" type="ORF">C7Y71_010970</name>
</gene>
<protein>
    <submittedName>
        <fullName evidence="4">Zinc ribbon domain-containing protein</fullName>
    </submittedName>
</protein>
<keyword evidence="2" id="KW-0472">Membrane</keyword>
<feature type="region of interest" description="Disordered" evidence="1">
    <location>
        <begin position="89"/>
        <end position="174"/>
    </location>
</feature>
<dbReference type="AlphaFoldDB" id="A0A5P8E946"/>
<organism evidence="4 5">
    <name type="scientific">Pseudoprevotella muciniphila</name>
    <dbReference type="NCBI Taxonomy" id="2133944"/>
    <lineage>
        <taxon>Bacteria</taxon>
        <taxon>Pseudomonadati</taxon>
        <taxon>Bacteroidota</taxon>
        <taxon>Bacteroidia</taxon>
        <taxon>Bacteroidales</taxon>
        <taxon>Prevotellaceae</taxon>
        <taxon>Pseudoprevotella</taxon>
    </lineage>
</organism>
<keyword evidence="2" id="KW-1133">Transmembrane helix</keyword>
<evidence type="ECO:0000256" key="1">
    <source>
        <dbReference type="SAM" id="MobiDB-lite"/>
    </source>
</evidence>
<dbReference type="Pfam" id="PF13240">
    <property type="entry name" value="Zn_Ribbon_1"/>
    <property type="match status" value="1"/>
</dbReference>
<evidence type="ECO:0000259" key="3">
    <source>
        <dbReference type="Pfam" id="PF13240"/>
    </source>
</evidence>
<evidence type="ECO:0000313" key="5">
    <source>
        <dbReference type="Proteomes" id="UP000249375"/>
    </source>
</evidence>
<dbReference type="InterPro" id="IPR026870">
    <property type="entry name" value="Zinc_ribbon_dom"/>
</dbReference>
<evidence type="ECO:0000313" key="4">
    <source>
        <dbReference type="EMBL" id="QFQ13486.1"/>
    </source>
</evidence>
<dbReference type="OrthoDB" id="9813321at2"/>